<evidence type="ECO:0000313" key="2">
    <source>
        <dbReference type="Proteomes" id="UP000176725"/>
    </source>
</evidence>
<comment type="caution">
    <text evidence="1">The sequence shown here is derived from an EMBL/GenBank/DDBJ whole genome shotgun (WGS) entry which is preliminary data.</text>
</comment>
<dbReference type="Gene3D" id="1.10.150.240">
    <property type="entry name" value="Putative phosphatase, domain 2"/>
    <property type="match status" value="1"/>
</dbReference>
<sequence length="205" mass="23303">MNNVQNIVSDLGGVLLTDDDTGLVSKSTLTRKLLGVNQHDLESGWEKAWPDLKIGKISEEEFMRLFIGGVGKEPTEKLIKNLKEIWRKNVTDLPFLNQIKKLKGKYNLYLLTNIGNEWLAFKRTKFKLDDYFAGIVSSAQEGIAKPDPKIYSILINRFNINPGESLYVDDLERNIVAAEAFGFRTILFESLKDATTRLHVLNVEE</sequence>
<dbReference type="STRING" id="1802521.A2893_06195"/>
<dbReference type="PANTHER" id="PTHR43611:SF3">
    <property type="entry name" value="FLAVIN MONONUCLEOTIDE HYDROLASE 1, CHLOROPLATIC"/>
    <property type="match status" value="1"/>
</dbReference>
<dbReference type="InterPro" id="IPR006439">
    <property type="entry name" value="HAD-SF_hydro_IA"/>
</dbReference>
<dbReference type="CDD" id="cd02603">
    <property type="entry name" value="HAD_sEH-N_like"/>
    <property type="match status" value="1"/>
</dbReference>
<dbReference type="Gene3D" id="3.40.50.1000">
    <property type="entry name" value="HAD superfamily/HAD-like"/>
    <property type="match status" value="1"/>
</dbReference>
<accession>A0A1F8BKI6</accession>
<dbReference type="SFLD" id="SFLDS00003">
    <property type="entry name" value="Haloacid_Dehalogenase"/>
    <property type="match status" value="1"/>
</dbReference>
<reference evidence="1 2" key="1">
    <citation type="journal article" date="2016" name="Nat. Commun.">
        <title>Thousands of microbial genomes shed light on interconnected biogeochemical processes in an aquifer system.</title>
        <authorList>
            <person name="Anantharaman K."/>
            <person name="Brown C.T."/>
            <person name="Hug L.A."/>
            <person name="Sharon I."/>
            <person name="Castelle C.J."/>
            <person name="Probst A.J."/>
            <person name="Thomas B.C."/>
            <person name="Singh A."/>
            <person name="Wilkins M.J."/>
            <person name="Karaoz U."/>
            <person name="Brodie E.L."/>
            <person name="Williams K.H."/>
            <person name="Hubbard S.S."/>
            <person name="Banfield J.F."/>
        </authorList>
    </citation>
    <scope>NUCLEOTIDE SEQUENCE [LARGE SCALE GENOMIC DNA]</scope>
</reference>
<organism evidence="1 2">
    <name type="scientific">Candidatus Woesebacteria bacterium RIFCSPLOWO2_01_FULL_39_25</name>
    <dbReference type="NCBI Taxonomy" id="1802521"/>
    <lineage>
        <taxon>Bacteria</taxon>
        <taxon>Candidatus Woeseibacteriota</taxon>
    </lineage>
</organism>
<proteinExistence type="predicted"/>
<dbReference type="InterPro" id="IPR023198">
    <property type="entry name" value="PGP-like_dom2"/>
</dbReference>
<protein>
    <recommendedName>
        <fullName evidence="3">Haloacid dehalogenase</fullName>
    </recommendedName>
</protein>
<dbReference type="PRINTS" id="PR00413">
    <property type="entry name" value="HADHALOGNASE"/>
</dbReference>
<dbReference type="InterPro" id="IPR023214">
    <property type="entry name" value="HAD_sf"/>
</dbReference>
<dbReference type="InterPro" id="IPR041492">
    <property type="entry name" value="HAD_2"/>
</dbReference>
<evidence type="ECO:0008006" key="3">
    <source>
        <dbReference type="Google" id="ProtNLM"/>
    </source>
</evidence>
<evidence type="ECO:0000313" key="1">
    <source>
        <dbReference type="EMBL" id="OGM64587.1"/>
    </source>
</evidence>
<dbReference type="Proteomes" id="UP000176725">
    <property type="component" value="Unassembled WGS sequence"/>
</dbReference>
<dbReference type="AlphaFoldDB" id="A0A1F8BKI6"/>
<gene>
    <name evidence="1" type="ORF">A2893_06195</name>
</gene>
<dbReference type="NCBIfam" id="TIGR01509">
    <property type="entry name" value="HAD-SF-IA-v3"/>
    <property type="match status" value="1"/>
</dbReference>
<dbReference type="SFLD" id="SFLDG01129">
    <property type="entry name" value="C1.5:_HAD__Beta-PGM__Phosphata"/>
    <property type="match status" value="1"/>
</dbReference>
<dbReference type="PANTHER" id="PTHR43611">
    <property type="entry name" value="ALPHA-D-GLUCOSE 1-PHOSPHATE PHOSPHATASE"/>
    <property type="match status" value="1"/>
</dbReference>
<dbReference type="Pfam" id="PF13419">
    <property type="entry name" value="HAD_2"/>
    <property type="match status" value="1"/>
</dbReference>
<name>A0A1F8BKI6_9BACT</name>
<dbReference type="SUPFAM" id="SSF56784">
    <property type="entry name" value="HAD-like"/>
    <property type="match status" value="1"/>
</dbReference>
<dbReference type="InterPro" id="IPR036412">
    <property type="entry name" value="HAD-like_sf"/>
</dbReference>
<dbReference type="EMBL" id="MGHH01000008">
    <property type="protein sequence ID" value="OGM64587.1"/>
    <property type="molecule type" value="Genomic_DNA"/>
</dbReference>